<proteinExistence type="predicted"/>
<name>X0W1C0_9ZZZZ</name>
<organism evidence="1">
    <name type="scientific">marine sediment metagenome</name>
    <dbReference type="NCBI Taxonomy" id="412755"/>
    <lineage>
        <taxon>unclassified sequences</taxon>
        <taxon>metagenomes</taxon>
        <taxon>ecological metagenomes</taxon>
    </lineage>
</organism>
<sequence length="40" mass="4484">MVKRLSGQIVEWFGFCYSSAQRLNQDNGQYAFGGLAAEQL</sequence>
<dbReference type="AlphaFoldDB" id="X0W1C0"/>
<reference evidence="1" key="1">
    <citation type="journal article" date="2014" name="Front. Microbiol.">
        <title>High frequency of phylogenetically diverse reductive dehalogenase-homologous genes in deep subseafloor sedimentary metagenomes.</title>
        <authorList>
            <person name="Kawai M."/>
            <person name="Futagami T."/>
            <person name="Toyoda A."/>
            <person name="Takaki Y."/>
            <person name="Nishi S."/>
            <person name="Hori S."/>
            <person name="Arai W."/>
            <person name="Tsubouchi T."/>
            <person name="Morono Y."/>
            <person name="Uchiyama I."/>
            <person name="Ito T."/>
            <person name="Fujiyama A."/>
            <person name="Inagaki F."/>
            <person name="Takami H."/>
        </authorList>
    </citation>
    <scope>NUCLEOTIDE SEQUENCE</scope>
    <source>
        <strain evidence="1">Expedition CK06-06</strain>
    </source>
</reference>
<accession>X0W1C0</accession>
<protein>
    <submittedName>
        <fullName evidence="1">Uncharacterized protein</fullName>
    </submittedName>
</protein>
<gene>
    <name evidence="1" type="ORF">S01H1_60909</name>
</gene>
<evidence type="ECO:0000313" key="1">
    <source>
        <dbReference type="EMBL" id="GAG24345.1"/>
    </source>
</evidence>
<comment type="caution">
    <text evidence="1">The sequence shown here is derived from an EMBL/GenBank/DDBJ whole genome shotgun (WGS) entry which is preliminary data.</text>
</comment>
<dbReference type="EMBL" id="BARS01039908">
    <property type="protein sequence ID" value="GAG24345.1"/>
    <property type="molecule type" value="Genomic_DNA"/>
</dbReference>